<reference evidence="2" key="2">
    <citation type="submission" date="2023-06" db="EMBL/GenBank/DDBJ databases">
        <authorList>
            <consortium name="Lawrence Berkeley National Laboratory"/>
            <person name="Mondo S.J."/>
            <person name="Hensen N."/>
            <person name="Bonometti L."/>
            <person name="Westerberg I."/>
            <person name="Brannstrom I.O."/>
            <person name="Guillou S."/>
            <person name="Cros-Aarteil S."/>
            <person name="Calhoun S."/>
            <person name="Haridas S."/>
            <person name="Kuo A."/>
            <person name="Pangilinan J."/>
            <person name="Riley R."/>
            <person name="Labutti K."/>
            <person name="Andreopoulos B."/>
            <person name="Lipzen A."/>
            <person name="Chen C."/>
            <person name="Yanf M."/>
            <person name="Daum C."/>
            <person name="Ng V."/>
            <person name="Clum A."/>
            <person name="Steindorff A."/>
            <person name="Ohm R."/>
            <person name="Martin F."/>
            <person name="Silar P."/>
            <person name="Natvig D."/>
            <person name="Lalanne C."/>
            <person name="Gautier V."/>
            <person name="Ament-Velasquez S.L."/>
            <person name="Kruys A."/>
            <person name="Hutchinson M.I."/>
            <person name="Powell A.J."/>
            <person name="Barry K."/>
            <person name="Miller A.N."/>
            <person name="Grigoriev I.V."/>
            <person name="Debuchy R."/>
            <person name="Gladieux P."/>
            <person name="Thoren M.H."/>
            <person name="Johannesson H."/>
        </authorList>
    </citation>
    <scope>NUCLEOTIDE SEQUENCE</scope>
    <source>
        <strain evidence="2">CBS 626.80</strain>
    </source>
</reference>
<proteinExistence type="predicted"/>
<feature type="region of interest" description="Disordered" evidence="1">
    <location>
        <begin position="701"/>
        <end position="743"/>
    </location>
</feature>
<keyword evidence="3" id="KW-1185">Reference proteome</keyword>
<feature type="compositionally biased region" description="Low complexity" evidence="1">
    <location>
        <begin position="507"/>
        <end position="534"/>
    </location>
</feature>
<dbReference type="AlphaFoldDB" id="A0AAN6SHH5"/>
<feature type="compositionally biased region" description="Basic and acidic residues" evidence="1">
    <location>
        <begin position="64"/>
        <end position="73"/>
    </location>
</feature>
<evidence type="ECO:0000256" key="1">
    <source>
        <dbReference type="SAM" id="MobiDB-lite"/>
    </source>
</evidence>
<evidence type="ECO:0000313" key="2">
    <source>
        <dbReference type="EMBL" id="KAK3953599.1"/>
    </source>
</evidence>
<sequence>MGSVSVDSEQDHFFSNLEDEFLAAEDHEREKEKGIVDNDLDSLFGDAADDDLHSLFSESEDDEPQQKKHEQHQEPPSQLQHHASNHTGPVELTLPQPSASTTTGTQPSQQPQDHHHHHHHHHHHQQPLPSQDLPTLSLTDFTPDELELLEALTPPFADGHDELVGQQEGKCMPSAPDPPASPFSLQDGHTSGGPAVSTQTPSDSPPEPALSMESLDWLEGTTFDEADIEAAIAQMERPENLLNGMIDQVSDPWHGEGSQQQPQQQSISQNPFEIPAQASVPNSSPPQDNNSISQAQEPYVGHPVGDALPQANDPNLLTPPASSPENTPPAPADNQYIRVSDIPGFRYGHCYTNRGATITRRVDLHPNQLPILLDYITLDRNSRLSVLYRRLELNDWQGKDLNKDMKDFVLNTPFQSLVHHKTQGDVRGMKNMLGGTAYYMLTTGWGGKWFGSTECYVSPGNKRQTIWPHDSTIIMVHFMGLLYRIVYQQQVFFRKKEKDAVKNSPNALLSPEPSEASASSPAPVAELEASSPEATTASLLPETGFGSSETDFEGPCMTATTTSTRASSISSQTMMESIETGAPAALGISSNTTTTTATDNPLSTVTENALTMEIETTSESKIAETPVSAPIPEPCTVSVGIVTPVLTSNTTSAAAPSTTVAPREIGVPTIATNTTQIAALVPIAAAASTTVAPFQTTVPTTTTTTQTETPAPTPASVSTNVPNTTTSTAPTATPTPPPAPVHTSTEAFTTSTFAPTVTSTATSTATQTDKDLIITGTRKRSHGEFAKGCEQEVVHQATSGPVPVATAGPVPALAPIPASVPLPVKPETALFVLDVPDDANLTYHVHMKNRSTNEDVSPPVTYQHSHSPIVRSGFYSYIMNTIGTICGRTSVSPYIHVLSAGCPRNVRSDADWDSVVMDVYNQKLAGKEGPVLVMCYV</sequence>
<accession>A0AAN6SHH5</accession>
<feature type="region of interest" description="Disordered" evidence="1">
    <location>
        <begin position="157"/>
        <end position="211"/>
    </location>
</feature>
<comment type="caution">
    <text evidence="2">The sequence shown here is derived from an EMBL/GenBank/DDBJ whole genome shotgun (WGS) entry which is preliminary data.</text>
</comment>
<feature type="compositionally biased region" description="Polar residues" evidence="1">
    <location>
        <begin position="77"/>
        <end position="87"/>
    </location>
</feature>
<feature type="region of interest" description="Disordered" evidence="1">
    <location>
        <begin position="246"/>
        <end position="336"/>
    </location>
</feature>
<name>A0AAN6SHH5_9PEZI</name>
<feature type="compositionally biased region" description="Polar residues" evidence="1">
    <location>
        <begin position="279"/>
        <end position="296"/>
    </location>
</feature>
<feature type="compositionally biased region" description="Low complexity" evidence="1">
    <location>
        <begin position="258"/>
        <end position="269"/>
    </location>
</feature>
<feature type="compositionally biased region" description="Low complexity" evidence="1">
    <location>
        <begin position="701"/>
        <end position="732"/>
    </location>
</feature>
<evidence type="ECO:0000313" key="3">
    <source>
        <dbReference type="Proteomes" id="UP001303222"/>
    </source>
</evidence>
<dbReference type="EMBL" id="MU859103">
    <property type="protein sequence ID" value="KAK3953599.1"/>
    <property type="molecule type" value="Genomic_DNA"/>
</dbReference>
<reference evidence="2" key="1">
    <citation type="journal article" date="2023" name="Mol. Phylogenet. Evol.">
        <title>Genome-scale phylogeny and comparative genomics of the fungal order Sordariales.</title>
        <authorList>
            <person name="Hensen N."/>
            <person name="Bonometti L."/>
            <person name="Westerberg I."/>
            <person name="Brannstrom I.O."/>
            <person name="Guillou S."/>
            <person name="Cros-Aarteil S."/>
            <person name="Calhoun S."/>
            <person name="Haridas S."/>
            <person name="Kuo A."/>
            <person name="Mondo S."/>
            <person name="Pangilinan J."/>
            <person name="Riley R."/>
            <person name="LaButti K."/>
            <person name="Andreopoulos B."/>
            <person name="Lipzen A."/>
            <person name="Chen C."/>
            <person name="Yan M."/>
            <person name="Daum C."/>
            <person name="Ng V."/>
            <person name="Clum A."/>
            <person name="Steindorff A."/>
            <person name="Ohm R.A."/>
            <person name="Martin F."/>
            <person name="Silar P."/>
            <person name="Natvig D.O."/>
            <person name="Lalanne C."/>
            <person name="Gautier V."/>
            <person name="Ament-Velasquez S.L."/>
            <person name="Kruys A."/>
            <person name="Hutchinson M.I."/>
            <person name="Powell A.J."/>
            <person name="Barry K."/>
            <person name="Miller A.N."/>
            <person name="Grigoriev I.V."/>
            <person name="Debuchy R."/>
            <person name="Gladieux P."/>
            <person name="Hiltunen Thoren M."/>
            <person name="Johannesson H."/>
        </authorList>
    </citation>
    <scope>NUCLEOTIDE SEQUENCE</scope>
    <source>
        <strain evidence="2">CBS 626.80</strain>
    </source>
</reference>
<dbReference type="Proteomes" id="UP001303222">
    <property type="component" value="Unassembled WGS sequence"/>
</dbReference>
<feature type="region of interest" description="Disordered" evidence="1">
    <location>
        <begin position="24"/>
        <end position="138"/>
    </location>
</feature>
<feature type="region of interest" description="Disordered" evidence="1">
    <location>
        <begin position="503"/>
        <end position="570"/>
    </location>
</feature>
<organism evidence="2 3">
    <name type="scientific">Pseudoneurospora amorphoporcata</name>
    <dbReference type="NCBI Taxonomy" id="241081"/>
    <lineage>
        <taxon>Eukaryota</taxon>
        <taxon>Fungi</taxon>
        <taxon>Dikarya</taxon>
        <taxon>Ascomycota</taxon>
        <taxon>Pezizomycotina</taxon>
        <taxon>Sordariomycetes</taxon>
        <taxon>Sordariomycetidae</taxon>
        <taxon>Sordariales</taxon>
        <taxon>Sordariaceae</taxon>
        <taxon>Pseudoneurospora</taxon>
    </lineage>
</organism>
<feature type="compositionally biased region" description="Basic residues" evidence="1">
    <location>
        <begin position="114"/>
        <end position="125"/>
    </location>
</feature>
<gene>
    <name evidence="2" type="ORF">QBC32DRAFT_387397</name>
</gene>
<feature type="compositionally biased region" description="Basic and acidic residues" evidence="1">
    <location>
        <begin position="24"/>
        <end position="36"/>
    </location>
</feature>
<protein>
    <submittedName>
        <fullName evidence="2">Uncharacterized protein</fullName>
    </submittedName>
</protein>
<feature type="compositionally biased region" description="Low complexity" evidence="1">
    <location>
        <begin position="558"/>
        <end position="570"/>
    </location>
</feature>
<feature type="compositionally biased region" description="Low complexity" evidence="1">
    <location>
        <begin position="95"/>
        <end position="111"/>
    </location>
</feature>